<protein>
    <submittedName>
        <fullName evidence="1">Uncharacterized protein</fullName>
    </submittedName>
</protein>
<evidence type="ECO:0000313" key="2">
    <source>
        <dbReference type="Proteomes" id="UP001195624"/>
    </source>
</evidence>
<sequence>MSWICRLSRGRAVTHRGEGFLRARNGINADVQRPCGATDARIIHSKVNNLLFDAKLVGTISIIKLESLAAHLAPIALMFSFSQTMLFKCLGLTTKRAFYVNLAIRYTQQKERSYFLINTLNT</sequence>
<proteinExistence type="predicted"/>
<reference evidence="2" key="2">
    <citation type="submission" date="2023-07" db="EMBL/GenBank/DDBJ databases">
        <title>Genome mining of underrepresented organisms for secondary metabolites.</title>
        <authorList>
            <person name="D'Agostino P.M."/>
        </authorList>
    </citation>
    <scope>NUCLEOTIDE SEQUENCE [LARGE SCALE GENOMIC DNA]</scope>
    <source>
        <strain evidence="2">WS4403</strain>
    </source>
</reference>
<accession>A0ABS4P3H3</accession>
<evidence type="ECO:0000313" key="1">
    <source>
        <dbReference type="EMBL" id="MBP2167209.1"/>
    </source>
</evidence>
<organism evidence="1 2">
    <name type="scientific">Winslowiella toletana</name>
    <dbReference type="NCBI Taxonomy" id="92490"/>
    <lineage>
        <taxon>Bacteria</taxon>
        <taxon>Pseudomonadati</taxon>
        <taxon>Pseudomonadota</taxon>
        <taxon>Gammaproteobacteria</taxon>
        <taxon>Enterobacterales</taxon>
        <taxon>Erwiniaceae</taxon>
        <taxon>Winslowiella</taxon>
    </lineage>
</organism>
<reference evidence="1 2" key="1">
    <citation type="submission" date="2021-03" db="EMBL/GenBank/DDBJ databases">
        <authorList>
            <person name="D'Agostino P."/>
            <person name="Huntemann M."/>
            <person name="Clum A."/>
            <person name="Spunde A."/>
            <person name="Palaniappan K."/>
            <person name="Ritter S."/>
            <person name="Mikhailova N."/>
            <person name="Chen I.-M."/>
            <person name="Stamatis D."/>
            <person name="Reddy T."/>
            <person name="O'Malley R."/>
            <person name="Daum C."/>
            <person name="Shapiro N."/>
            <person name="Ivanova N."/>
            <person name="Kyrpides N."/>
            <person name="Woyke T."/>
        </authorList>
    </citation>
    <scope>NUCLEOTIDE SEQUENCE [LARGE SCALE GENOMIC DNA]</scope>
    <source>
        <strain evidence="1 2">WS4403</strain>
    </source>
</reference>
<dbReference type="EMBL" id="JAGGMQ010000001">
    <property type="protein sequence ID" value="MBP2167209.1"/>
    <property type="molecule type" value="Genomic_DNA"/>
</dbReference>
<keyword evidence="2" id="KW-1185">Reference proteome</keyword>
<dbReference type="Proteomes" id="UP001195624">
    <property type="component" value="Unassembled WGS sequence"/>
</dbReference>
<name>A0ABS4P3H3_9GAMM</name>
<comment type="caution">
    <text evidence="1">The sequence shown here is derived from an EMBL/GenBank/DDBJ whole genome shotgun (WGS) entry which is preliminary data.</text>
</comment>
<gene>
    <name evidence="1" type="ORF">J2125_000401</name>
</gene>